<comment type="caution">
    <text evidence="2">The sequence shown here is derived from an EMBL/GenBank/DDBJ whole genome shotgun (WGS) entry which is preliminary data.</text>
</comment>
<organism evidence="2 3">
    <name type="scientific">Diversispora epigaea</name>
    <dbReference type="NCBI Taxonomy" id="1348612"/>
    <lineage>
        <taxon>Eukaryota</taxon>
        <taxon>Fungi</taxon>
        <taxon>Fungi incertae sedis</taxon>
        <taxon>Mucoromycota</taxon>
        <taxon>Glomeromycotina</taxon>
        <taxon>Glomeromycetes</taxon>
        <taxon>Diversisporales</taxon>
        <taxon>Diversisporaceae</taxon>
        <taxon>Diversispora</taxon>
    </lineage>
</organism>
<dbReference type="AlphaFoldDB" id="A0A397JHC2"/>
<feature type="region of interest" description="Disordered" evidence="1">
    <location>
        <begin position="250"/>
        <end position="279"/>
    </location>
</feature>
<evidence type="ECO:0000313" key="2">
    <source>
        <dbReference type="EMBL" id="RHZ86602.1"/>
    </source>
</evidence>
<evidence type="ECO:0000313" key="3">
    <source>
        <dbReference type="Proteomes" id="UP000266861"/>
    </source>
</evidence>
<name>A0A397JHC2_9GLOM</name>
<feature type="region of interest" description="Disordered" evidence="1">
    <location>
        <begin position="52"/>
        <end position="121"/>
    </location>
</feature>
<sequence length="305" mass="34097">MINSNNKINFKINIKINPNKIKIFRFNSYHVNSNCIDSNCINSYASTTTASTTTVSTTTASTTTASTSTESTPTESTPTASTPTASTQSASFPIFKRKSQSSSSLDEANKKKQTNKFGDEKTNQKIMNTLLEIKKDITEIKKDITEIKKNGNDSNNSKIFGKKMEFLLLKLRSKRDNIVAKIKSSIFSTFGENSLPIRKAFKKYLLAFAVGVIEITLDPDNGGIQIKDVIMKLKIRKYIDKIENENIYISSSESESSSGSTSEFKKDNNDNMNKNNEDDGVIYIDSNEENNINLDKYNINESDIE</sequence>
<feature type="compositionally biased region" description="Low complexity" evidence="1">
    <location>
        <begin position="52"/>
        <end position="91"/>
    </location>
</feature>
<dbReference type="EMBL" id="PQFF01000045">
    <property type="protein sequence ID" value="RHZ86602.1"/>
    <property type="molecule type" value="Genomic_DNA"/>
</dbReference>
<protein>
    <submittedName>
        <fullName evidence="2">Uncharacterized protein</fullName>
    </submittedName>
</protein>
<reference evidence="2 3" key="1">
    <citation type="submission" date="2018-08" db="EMBL/GenBank/DDBJ databases">
        <title>Genome and evolution of the arbuscular mycorrhizal fungus Diversispora epigaea (formerly Glomus versiforme) and its bacterial endosymbionts.</title>
        <authorList>
            <person name="Sun X."/>
            <person name="Fei Z."/>
            <person name="Harrison M."/>
        </authorList>
    </citation>
    <scope>NUCLEOTIDE SEQUENCE [LARGE SCALE GENOMIC DNA]</scope>
    <source>
        <strain evidence="2 3">IT104</strain>
    </source>
</reference>
<proteinExistence type="predicted"/>
<dbReference type="Proteomes" id="UP000266861">
    <property type="component" value="Unassembled WGS sequence"/>
</dbReference>
<evidence type="ECO:0000256" key="1">
    <source>
        <dbReference type="SAM" id="MobiDB-lite"/>
    </source>
</evidence>
<gene>
    <name evidence="2" type="ORF">Glove_48g146</name>
</gene>
<feature type="compositionally biased region" description="Low complexity" evidence="1">
    <location>
        <begin position="250"/>
        <end position="262"/>
    </location>
</feature>
<accession>A0A397JHC2</accession>
<keyword evidence="3" id="KW-1185">Reference proteome</keyword>